<protein>
    <submittedName>
        <fullName evidence="2">Uncharacterized protein</fullName>
    </submittedName>
</protein>
<organism evidence="2 3">
    <name type="scientific">Athelia psychrophila</name>
    <dbReference type="NCBI Taxonomy" id="1759441"/>
    <lineage>
        <taxon>Eukaryota</taxon>
        <taxon>Fungi</taxon>
        <taxon>Dikarya</taxon>
        <taxon>Basidiomycota</taxon>
        <taxon>Agaricomycotina</taxon>
        <taxon>Agaricomycetes</taxon>
        <taxon>Agaricomycetidae</taxon>
        <taxon>Atheliales</taxon>
        <taxon>Atheliaceae</taxon>
        <taxon>Athelia</taxon>
    </lineage>
</organism>
<proteinExistence type="predicted"/>
<reference evidence="2 3" key="1">
    <citation type="journal article" date="2016" name="Mol. Biol. Evol.">
        <title>Comparative Genomics of Early-Diverging Mushroom-Forming Fungi Provides Insights into the Origins of Lignocellulose Decay Capabilities.</title>
        <authorList>
            <person name="Nagy L.G."/>
            <person name="Riley R."/>
            <person name="Tritt A."/>
            <person name="Adam C."/>
            <person name="Daum C."/>
            <person name="Floudas D."/>
            <person name="Sun H."/>
            <person name="Yadav J.S."/>
            <person name="Pangilinan J."/>
            <person name="Larsson K.H."/>
            <person name="Matsuura K."/>
            <person name="Barry K."/>
            <person name="Labutti K."/>
            <person name="Kuo R."/>
            <person name="Ohm R.A."/>
            <person name="Bhattacharya S.S."/>
            <person name="Shirouzu T."/>
            <person name="Yoshinaga Y."/>
            <person name="Martin F.M."/>
            <person name="Grigoriev I.V."/>
            <person name="Hibbett D.S."/>
        </authorList>
    </citation>
    <scope>NUCLEOTIDE SEQUENCE [LARGE SCALE GENOMIC DNA]</scope>
    <source>
        <strain evidence="2 3">CBS 109695</strain>
    </source>
</reference>
<name>A0A166NEL7_9AGAM</name>
<dbReference type="AlphaFoldDB" id="A0A166NEL7"/>
<gene>
    <name evidence="2" type="ORF">FIBSPDRAFT_399345</name>
</gene>
<sequence length="176" mass="19057">MLHSCPPTMWATRSRLANPSETNNIHPHPSLSTLSRSSCMYCTSFRRKNAGTYKSAADTLARECGKADGVETRDYPLQCPPACFLLLIPLCEEARGGGQPQCMLHLRVGGRGTHVPGQDGEVADLETGGRMPEHKVYRTVAVYVSAREPLVMPTIKSVREGGKGGGHYSSGDSRRG</sequence>
<evidence type="ECO:0000313" key="3">
    <source>
        <dbReference type="Proteomes" id="UP000076532"/>
    </source>
</evidence>
<accession>A0A166NEL7</accession>
<keyword evidence="3" id="KW-1185">Reference proteome</keyword>
<dbReference type="Proteomes" id="UP000076532">
    <property type="component" value="Unassembled WGS sequence"/>
</dbReference>
<feature type="region of interest" description="Disordered" evidence="1">
    <location>
        <begin position="157"/>
        <end position="176"/>
    </location>
</feature>
<evidence type="ECO:0000256" key="1">
    <source>
        <dbReference type="SAM" id="MobiDB-lite"/>
    </source>
</evidence>
<dbReference type="EMBL" id="KV417523">
    <property type="protein sequence ID" value="KZP24926.1"/>
    <property type="molecule type" value="Genomic_DNA"/>
</dbReference>
<evidence type="ECO:0000313" key="2">
    <source>
        <dbReference type="EMBL" id="KZP24926.1"/>
    </source>
</evidence>